<dbReference type="PROSITE" id="PS50106">
    <property type="entry name" value="PDZ"/>
    <property type="match status" value="1"/>
</dbReference>
<feature type="compositionally biased region" description="Basic and acidic residues" evidence="2">
    <location>
        <begin position="1106"/>
        <end position="1115"/>
    </location>
</feature>
<evidence type="ECO:0000313" key="6">
    <source>
        <dbReference type="EMBL" id="CAH1243467.1"/>
    </source>
</evidence>
<dbReference type="SMART" id="SM00228">
    <property type="entry name" value="PDZ"/>
    <property type="match status" value="1"/>
</dbReference>
<organism evidence="6 7">
    <name type="scientific">Branchiostoma lanceolatum</name>
    <name type="common">Common lancelet</name>
    <name type="synonym">Amphioxus lanceolatum</name>
    <dbReference type="NCBI Taxonomy" id="7740"/>
    <lineage>
        <taxon>Eukaryota</taxon>
        <taxon>Metazoa</taxon>
        <taxon>Chordata</taxon>
        <taxon>Cephalochordata</taxon>
        <taxon>Leptocardii</taxon>
        <taxon>Amphioxiformes</taxon>
        <taxon>Branchiostomatidae</taxon>
        <taxon>Branchiostoma</taxon>
    </lineage>
</organism>
<dbReference type="GO" id="GO:0005096">
    <property type="term" value="F:GTPase activator activity"/>
    <property type="evidence" value="ECO:0007669"/>
    <property type="project" value="UniProtKB-KW"/>
</dbReference>
<dbReference type="InterPro" id="IPR008936">
    <property type="entry name" value="Rho_GTPase_activation_prot"/>
</dbReference>
<dbReference type="SUPFAM" id="SSF50156">
    <property type="entry name" value="PDZ domain-like"/>
    <property type="match status" value="1"/>
</dbReference>
<dbReference type="GO" id="GO:0016477">
    <property type="term" value="P:cell migration"/>
    <property type="evidence" value="ECO:0007669"/>
    <property type="project" value="TreeGrafter"/>
</dbReference>
<dbReference type="Pfam" id="PF25336">
    <property type="entry name" value="C2_SYDE"/>
    <property type="match status" value="1"/>
</dbReference>
<dbReference type="SMART" id="SM00239">
    <property type="entry name" value="C2"/>
    <property type="match status" value="1"/>
</dbReference>
<feature type="compositionally biased region" description="Basic and acidic residues" evidence="2">
    <location>
        <begin position="1268"/>
        <end position="1306"/>
    </location>
</feature>
<dbReference type="InterPro" id="IPR000198">
    <property type="entry name" value="RhoGAP_dom"/>
</dbReference>
<dbReference type="CDD" id="cd06718">
    <property type="entry name" value="PDZ_Par6-like"/>
    <property type="match status" value="1"/>
</dbReference>
<evidence type="ECO:0000256" key="2">
    <source>
        <dbReference type="SAM" id="MobiDB-lite"/>
    </source>
</evidence>
<dbReference type="GO" id="GO:0097060">
    <property type="term" value="C:synaptic membrane"/>
    <property type="evidence" value="ECO:0007669"/>
    <property type="project" value="TreeGrafter"/>
</dbReference>
<feature type="compositionally biased region" description="Polar residues" evidence="2">
    <location>
        <begin position="1129"/>
        <end position="1151"/>
    </location>
</feature>
<feature type="compositionally biased region" description="Basic and acidic residues" evidence="2">
    <location>
        <begin position="1152"/>
        <end position="1181"/>
    </location>
</feature>
<feature type="compositionally biased region" description="Polar residues" evidence="2">
    <location>
        <begin position="229"/>
        <end position="239"/>
    </location>
</feature>
<feature type="region of interest" description="Disordered" evidence="2">
    <location>
        <begin position="421"/>
        <end position="669"/>
    </location>
</feature>
<keyword evidence="7" id="KW-1185">Reference proteome</keyword>
<feature type="region of interest" description="Disordered" evidence="2">
    <location>
        <begin position="281"/>
        <end position="312"/>
    </location>
</feature>
<evidence type="ECO:0000256" key="1">
    <source>
        <dbReference type="ARBA" id="ARBA00022468"/>
    </source>
</evidence>
<evidence type="ECO:0000259" key="5">
    <source>
        <dbReference type="PROSITE" id="PS50238"/>
    </source>
</evidence>
<protein>
    <submittedName>
        <fullName evidence="6">SYDE1 protein</fullName>
    </submittedName>
</protein>
<dbReference type="PROSITE" id="PS50004">
    <property type="entry name" value="C2"/>
    <property type="match status" value="1"/>
</dbReference>
<dbReference type="OrthoDB" id="120383at2759"/>
<feature type="region of interest" description="Disordered" evidence="2">
    <location>
        <begin position="1214"/>
        <end position="1518"/>
    </location>
</feature>
<feature type="region of interest" description="Disordered" evidence="2">
    <location>
        <begin position="208"/>
        <end position="260"/>
    </location>
</feature>
<dbReference type="PROSITE" id="PS50238">
    <property type="entry name" value="RHOGAP"/>
    <property type="match status" value="1"/>
</dbReference>
<dbReference type="SMART" id="SM00324">
    <property type="entry name" value="RhoGAP"/>
    <property type="match status" value="1"/>
</dbReference>
<dbReference type="GO" id="GO:0007165">
    <property type="term" value="P:signal transduction"/>
    <property type="evidence" value="ECO:0007669"/>
    <property type="project" value="InterPro"/>
</dbReference>
<feature type="compositionally biased region" description="Polar residues" evidence="2">
    <location>
        <begin position="1467"/>
        <end position="1476"/>
    </location>
</feature>
<proteinExistence type="predicted"/>
<dbReference type="SUPFAM" id="SSF48350">
    <property type="entry name" value="GTPase activation domain, GAP"/>
    <property type="match status" value="1"/>
</dbReference>
<feature type="region of interest" description="Disordered" evidence="2">
    <location>
        <begin position="1609"/>
        <end position="1631"/>
    </location>
</feature>
<feature type="compositionally biased region" description="Basic and acidic residues" evidence="2">
    <location>
        <begin position="1392"/>
        <end position="1402"/>
    </location>
</feature>
<dbReference type="InterPro" id="IPR001478">
    <property type="entry name" value="PDZ"/>
</dbReference>
<dbReference type="CDD" id="cd00030">
    <property type="entry name" value="C2"/>
    <property type="match status" value="1"/>
</dbReference>
<feature type="region of interest" description="Disordered" evidence="2">
    <location>
        <begin position="55"/>
        <end position="74"/>
    </location>
</feature>
<dbReference type="EMBL" id="OV696698">
    <property type="protein sequence ID" value="CAH1243467.1"/>
    <property type="molecule type" value="Genomic_DNA"/>
</dbReference>
<feature type="compositionally biased region" description="Acidic residues" evidence="2">
    <location>
        <begin position="379"/>
        <end position="391"/>
    </location>
</feature>
<accession>A0A8K0E6L5</accession>
<dbReference type="Gene3D" id="1.10.555.10">
    <property type="entry name" value="Rho GTPase activation protein"/>
    <property type="match status" value="1"/>
</dbReference>
<feature type="compositionally biased region" description="Basic and acidic residues" evidence="2">
    <location>
        <begin position="245"/>
        <end position="258"/>
    </location>
</feature>
<feature type="compositionally biased region" description="Basic and acidic residues" evidence="2">
    <location>
        <begin position="610"/>
        <end position="621"/>
    </location>
</feature>
<dbReference type="InterPro" id="IPR000008">
    <property type="entry name" value="C2_dom"/>
</dbReference>
<keyword evidence="1" id="KW-0343">GTPase activation</keyword>
<evidence type="ECO:0000259" key="4">
    <source>
        <dbReference type="PROSITE" id="PS50106"/>
    </source>
</evidence>
<feature type="compositionally biased region" description="Acidic residues" evidence="2">
    <location>
        <begin position="592"/>
        <end position="609"/>
    </location>
</feature>
<dbReference type="InterPro" id="IPR035892">
    <property type="entry name" value="C2_domain_sf"/>
</dbReference>
<evidence type="ECO:0000313" key="7">
    <source>
        <dbReference type="Proteomes" id="UP000838412"/>
    </source>
</evidence>
<feature type="domain" description="C2" evidence="3">
    <location>
        <begin position="759"/>
        <end position="878"/>
    </location>
</feature>
<dbReference type="Gene3D" id="2.60.40.150">
    <property type="entry name" value="C2 domain"/>
    <property type="match status" value="1"/>
</dbReference>
<feature type="compositionally biased region" description="Basic and acidic residues" evidence="2">
    <location>
        <begin position="282"/>
        <end position="296"/>
    </location>
</feature>
<sequence>MGQVHGGGCTEPVRERAGADGSTEDIPGNSPPPRPPPPPIPDEILRKIHEVEQETFLGQIPMQEPRGSPGKRRPEVLPENMFIRVLHGSLRRVAGAEERPIADGTALVRTVELTRAPGEMLGFYIRQGNGLDRDHGIFVSRIMAGSLVDRYGLLRIGDEILTVNSVDVSYMKLAEVVAIMQIPTRLVMNVTTQKYATLPVKGGVVKGDQLSAETKNPTRTPNKPRRSASQRISRSPKSSGRQKAKRPERSSSLEDKRRIPFQKDQISDDFDFEKFLFNPPSLKEKPLPEIPKDCMRPTKTPPAPPPSKDKEKIKEALCSGKRLTRLDLAVARTKLDEAYHQAYDLLLNSLEKEEEERAKQLANQNSHDADDGSKTPVTAEEEEEQMEEEEDGRGSPEGEACVSEVPLTWTKLDRSLRSHHLESLQHHSSRSSSDREEWGDDDIQGDSYVEHNPIYESDEDDYNSAPVWSEGQGHTPNGFIKKNGPVMDGGTDEDDPQIDPQDYSNEERADYESGTWKSDKTWQSDSSCAPADMAESPMLQRRGRVGKIGEVHARAVLSPPRSPSNITVKKKQEWYQRRAKISPELARRISGENEEEGQEEENIGEPEEPDLSRSRSPKREGFWSALSQLSPTTGRKFGWKKPATNRSQSVEEENRQNIGTDSDDSPKMTQRNHALLPEIALTPEQKLSSLQNKGKVVAKYHLDSTSNSDNGGTTRGGGVGSVFTRTRLYRSFNRDRSNNDRTMEKIPNGDLAGRVVDLGSYKKCKSDDGNKGGLCPVSGVLAIELYSLKGMKVFKKSSKDLYCVIEVDGAPRARTVVRDGEQEVVWNEKFALELNDAYQICFNFYNWDNIRRHKVNCAGTLNLSHLTRQANEKIALKMDPRGTMYVTLTLDPNMEDGVHSLNPSPGLGRLFGMDLDRVVEEEGGGVHIPLVITKCVTEVEDRGLSVVGIYRLCGSAYRKKDLRDEFEIDSIRTDISADKYPDINVITGVLKDFLRELPEPLFSPALSDIVCAKPCDRDPEEMLQCLGAVQKLTLGYLLDHLKRVAANSSVNKMDYNNLAVCFGPVLCSPPQGSDVDGAQGALLAAIDFRKHIAALQTLLELWPADRDPKADKDQENANDDTEDKDEPNNNDLPESDSTLLYSRLRGNTSSSEDSRPEADRTDSDTSQRSHEPSPRLGRDGSPRTGRLQVYDEVFEETAANLPTRYQSYEEMEEFNAERGKIEQSTLERRMVERGKMVQRDRSFRGDRPARVRVTVEEDYMDMEGGGVPEEKKSPKRSEGGKTEGKERDENIANESKDTVVGDRSIEDDAEELMAKPRSRISRKHEKEYVNLAPYRAALGVSSVDDEGDSKVATSPKLRQQETPKSPAKAYIDYAQLSKSRERLSDSSSSREQLTDSSERLTESPKPYHHREQPSPRDGGGQASGSEKAYIDMSQLRGPRKLYLQRSQTEEIHARYPGAESASEEHTPTIQVSSSESIVRRRLRSFEGDSRGEQQGPAPFARAGIQGEGAEQRSCRQRGRARAATDSALFIHEGDSDFEEDRLLARDFARHAERLSLQTPVPESLSVDEGIDVRALSPQDLSVDVDLSTKFHDIDRLVSETIKDTLLASTSPYKGGAKASRSKDSLDSGAVLSPSMSRDVMAMGGSQPSPEGYGSRDEGWSDIDQWILERWNSIDHLMETWTLTDNPSADVSEC</sequence>
<feature type="domain" description="Rho-GAP" evidence="5">
    <location>
        <begin position="913"/>
        <end position="1106"/>
    </location>
</feature>
<dbReference type="Pfam" id="PF00620">
    <property type="entry name" value="RhoGAP"/>
    <property type="match status" value="1"/>
</dbReference>
<evidence type="ECO:0000259" key="3">
    <source>
        <dbReference type="PROSITE" id="PS50004"/>
    </source>
</evidence>
<feature type="region of interest" description="Disordered" evidence="2">
    <location>
        <begin position="356"/>
        <end position="400"/>
    </location>
</feature>
<feature type="compositionally biased region" description="Pro residues" evidence="2">
    <location>
        <begin position="29"/>
        <end position="41"/>
    </location>
</feature>
<name>A0A8K0E6L5_BRALA</name>
<gene>
    <name evidence="6" type="primary">SYDE1</name>
    <name evidence="6" type="ORF">BLAG_LOCUS6433</name>
</gene>
<feature type="compositionally biased region" description="Basic and acidic residues" evidence="2">
    <location>
        <begin position="1215"/>
        <end position="1255"/>
    </location>
</feature>
<feature type="region of interest" description="Disordered" evidence="2">
    <location>
        <begin position="1638"/>
        <end position="1657"/>
    </location>
</feature>
<dbReference type="GO" id="GO:0046578">
    <property type="term" value="P:regulation of Ras protein signal transduction"/>
    <property type="evidence" value="ECO:0007669"/>
    <property type="project" value="TreeGrafter"/>
</dbReference>
<dbReference type="InterPro" id="IPR057459">
    <property type="entry name" value="SYDE1/2_C2"/>
</dbReference>
<dbReference type="Gene3D" id="2.30.42.10">
    <property type="match status" value="1"/>
</dbReference>
<dbReference type="Proteomes" id="UP000838412">
    <property type="component" value="Chromosome 13"/>
</dbReference>
<dbReference type="InterPro" id="IPR036034">
    <property type="entry name" value="PDZ_sf"/>
</dbReference>
<feature type="region of interest" description="Disordered" evidence="2">
    <location>
        <begin position="1106"/>
        <end position="1185"/>
    </location>
</feature>
<dbReference type="PANTHER" id="PTHR46150">
    <property type="entry name" value="RHO GTPASE-ACTIVATING PROTEIN 100F"/>
    <property type="match status" value="1"/>
</dbReference>
<reference evidence="6" key="1">
    <citation type="submission" date="2022-01" db="EMBL/GenBank/DDBJ databases">
        <authorList>
            <person name="Braso-Vives M."/>
        </authorList>
    </citation>
    <scope>NUCLEOTIDE SEQUENCE</scope>
</reference>
<dbReference type="Pfam" id="PF00595">
    <property type="entry name" value="PDZ"/>
    <property type="match status" value="1"/>
</dbReference>
<dbReference type="PANTHER" id="PTHR46150:SF3">
    <property type="entry name" value="RHO GTPASE-ACTIVATING PROTEIN 100F"/>
    <property type="match status" value="1"/>
</dbReference>
<feature type="compositionally biased region" description="Basic and acidic residues" evidence="2">
    <location>
        <begin position="505"/>
        <end position="522"/>
    </location>
</feature>
<feature type="domain" description="PDZ" evidence="4">
    <location>
        <begin position="110"/>
        <end position="181"/>
    </location>
</feature>
<dbReference type="InterPro" id="IPR052118">
    <property type="entry name" value="Rho-GAP_regulator"/>
</dbReference>
<feature type="compositionally biased region" description="Polar residues" evidence="2">
    <location>
        <begin position="211"/>
        <end position="221"/>
    </location>
</feature>
<feature type="region of interest" description="Disordered" evidence="2">
    <location>
        <begin position="1"/>
        <end position="43"/>
    </location>
</feature>
<dbReference type="SUPFAM" id="SSF49562">
    <property type="entry name" value="C2 domain (Calcium/lipid-binding domain, CaLB)"/>
    <property type="match status" value="1"/>
</dbReference>
<feature type="compositionally biased region" description="Acidic residues" evidence="2">
    <location>
        <begin position="1116"/>
        <end position="1125"/>
    </location>
</feature>